<dbReference type="Proteomes" id="UP001143910">
    <property type="component" value="Unassembled WGS sequence"/>
</dbReference>
<protein>
    <submittedName>
        <fullName evidence="1">Uncharacterized protein</fullName>
    </submittedName>
</protein>
<gene>
    <name evidence="1" type="ORF">NQ176_g2847</name>
</gene>
<keyword evidence="2" id="KW-1185">Reference proteome</keyword>
<name>A0ACC1NNV0_9HYPO</name>
<proteinExistence type="predicted"/>
<dbReference type="EMBL" id="JANJQO010000226">
    <property type="protein sequence ID" value="KAJ2980094.1"/>
    <property type="molecule type" value="Genomic_DNA"/>
</dbReference>
<reference evidence="1" key="1">
    <citation type="submission" date="2022-08" db="EMBL/GenBank/DDBJ databases">
        <title>Genome Sequence of Lecanicillium fungicola.</title>
        <authorList>
            <person name="Buettner E."/>
        </authorList>
    </citation>
    <scope>NUCLEOTIDE SEQUENCE</scope>
    <source>
        <strain evidence="1">Babe33</strain>
    </source>
</reference>
<evidence type="ECO:0000313" key="2">
    <source>
        <dbReference type="Proteomes" id="UP001143910"/>
    </source>
</evidence>
<organism evidence="1 2">
    <name type="scientific">Zarea fungicola</name>
    <dbReference type="NCBI Taxonomy" id="93591"/>
    <lineage>
        <taxon>Eukaryota</taxon>
        <taxon>Fungi</taxon>
        <taxon>Dikarya</taxon>
        <taxon>Ascomycota</taxon>
        <taxon>Pezizomycotina</taxon>
        <taxon>Sordariomycetes</taxon>
        <taxon>Hypocreomycetidae</taxon>
        <taxon>Hypocreales</taxon>
        <taxon>Cordycipitaceae</taxon>
        <taxon>Zarea</taxon>
    </lineage>
</organism>
<sequence length="484" mass="56174">MESTSLPTPEQLTADYELVSPLGISYYAQATHLSPQFYQTLLDRYWRRSGTLMYRPNQRDSCCPHYTLRLDSDAFRPTRDQRQTINRFNAHITGAEYTKEASRLYPRTKEQSKKRNNEFDFLERVHEAEYPKLKTPPEPAHRLTITLETDECTEEKFAVYQNYQRIIHKDKPHEITKDSFTRFLCDSPVRRYTETRADGSVKRLGSYHQCYRLDGELVAVGVLDLLPQCVSSVYFFYHESIHKFSPGKFGALQEIALAKEEGYRWWYPGYYIHSCPKMHYKVDYSPQYILDPVTLDWDPLDKTVLALLDRFPYLSLSQHRAQSAAKEAKSESAVGNGGIDNQSLENDKEDSKDNKDNKDNENNENNEDNEDKVDNDKDDSDDADDDIESDDKDSESSDDVGYHRSVFEGNMPGVPQLAELEDVNMDQIRVWGPSPFRLYCMSDLVGWEETTIYEWPRIKSRMAELVAAMGLDTPPKLCIDVMRR</sequence>
<comment type="caution">
    <text evidence="1">The sequence shown here is derived from an EMBL/GenBank/DDBJ whole genome shotgun (WGS) entry which is preliminary data.</text>
</comment>
<evidence type="ECO:0000313" key="1">
    <source>
        <dbReference type="EMBL" id="KAJ2980094.1"/>
    </source>
</evidence>
<accession>A0ACC1NNV0</accession>